<evidence type="ECO:0000256" key="5">
    <source>
        <dbReference type="ARBA" id="ARBA00022840"/>
    </source>
</evidence>
<dbReference type="Gene3D" id="1.10.720.10">
    <property type="match status" value="1"/>
</dbReference>
<proteinExistence type="inferred from homology"/>
<dbReference type="InterPro" id="IPR003593">
    <property type="entry name" value="AAA+_ATPase"/>
</dbReference>
<reference evidence="14 15" key="1">
    <citation type="submission" date="2023-04" db="EMBL/GenBank/DDBJ databases">
        <title>Forest soil microbial communities from Buena Vista Peninsula, Colon Province, Panama.</title>
        <authorList>
            <person name="Bouskill N."/>
        </authorList>
    </citation>
    <scope>NUCLEOTIDE SEQUENCE [LARGE SCALE GENOMIC DNA]</scope>
    <source>
        <strain evidence="14 15">AC80</strain>
    </source>
</reference>
<dbReference type="SMART" id="SM00382">
    <property type="entry name" value="AAA"/>
    <property type="match status" value="1"/>
</dbReference>
<evidence type="ECO:0000256" key="9">
    <source>
        <dbReference type="HAMAP-Rule" id="MF_01884"/>
    </source>
</evidence>
<evidence type="ECO:0000256" key="12">
    <source>
        <dbReference type="SAM" id="MobiDB-lite"/>
    </source>
</evidence>
<dbReference type="InterPro" id="IPR011129">
    <property type="entry name" value="CSD"/>
</dbReference>
<evidence type="ECO:0000313" key="14">
    <source>
        <dbReference type="EMBL" id="MDH6197438.1"/>
    </source>
</evidence>
<dbReference type="InterPro" id="IPR012340">
    <property type="entry name" value="NA-bd_OB-fold"/>
</dbReference>
<comment type="caution">
    <text evidence="9">Lacks conserved residue(s) required for the propagation of feature annotation.</text>
</comment>
<feature type="region of interest" description="Disordered" evidence="12">
    <location>
        <begin position="36"/>
        <end position="225"/>
    </location>
</feature>
<dbReference type="InterPro" id="IPR041703">
    <property type="entry name" value="Rho_factor_ATP-bd"/>
</dbReference>
<keyword evidence="7 9" id="KW-0805">Transcription regulation</keyword>
<dbReference type="SUPFAM" id="SSF50249">
    <property type="entry name" value="Nucleic acid-binding proteins"/>
    <property type="match status" value="1"/>
</dbReference>
<comment type="similarity">
    <text evidence="9 11">Belongs to the Rho family.</text>
</comment>
<dbReference type="Gene3D" id="3.40.50.300">
    <property type="entry name" value="P-loop containing nucleotide triphosphate hydrolases"/>
    <property type="match status" value="1"/>
</dbReference>
<dbReference type="EC" id="3.6.4.-" evidence="9 10"/>
<feature type="compositionally biased region" description="Basic and acidic residues" evidence="12">
    <location>
        <begin position="94"/>
        <end position="170"/>
    </location>
</feature>
<dbReference type="Proteomes" id="UP001160130">
    <property type="component" value="Unassembled WGS sequence"/>
</dbReference>
<keyword evidence="3 9" id="KW-0378">Hydrolase</keyword>
<feature type="domain" description="Rho RNA-BD" evidence="13">
    <location>
        <begin position="229"/>
        <end position="309"/>
    </location>
</feature>
<dbReference type="NCBIfam" id="NF006886">
    <property type="entry name" value="PRK09376.1"/>
    <property type="match status" value="1"/>
</dbReference>
<keyword evidence="2 9" id="KW-0547">Nucleotide-binding</keyword>
<gene>
    <name evidence="9" type="primary">rho</name>
    <name evidence="14" type="ORF">M2272_004093</name>
</gene>
<dbReference type="EMBL" id="JARXVE010000007">
    <property type="protein sequence ID" value="MDH6197438.1"/>
    <property type="molecule type" value="Genomic_DNA"/>
</dbReference>
<dbReference type="InterPro" id="IPR011112">
    <property type="entry name" value="Rho-like_N"/>
</dbReference>
<evidence type="ECO:0000256" key="4">
    <source>
        <dbReference type="ARBA" id="ARBA00022806"/>
    </source>
</evidence>
<dbReference type="CDD" id="cd01128">
    <property type="entry name" value="rho_factor_C"/>
    <property type="match status" value="1"/>
</dbReference>
<evidence type="ECO:0000256" key="10">
    <source>
        <dbReference type="NCBIfam" id="TIGR00767"/>
    </source>
</evidence>
<protein>
    <recommendedName>
        <fullName evidence="9 10">Transcription termination factor Rho</fullName>
        <ecNumber evidence="9 10">3.6.4.-</ecNumber>
    </recommendedName>
    <alternativeName>
        <fullName evidence="9">ATP-dependent helicase Rho</fullName>
    </alternativeName>
</protein>
<dbReference type="Pfam" id="PF07498">
    <property type="entry name" value="Rho_N"/>
    <property type="match status" value="1"/>
</dbReference>
<name>A0ABT6L3B3_9MYCO</name>
<keyword evidence="15" id="KW-1185">Reference proteome</keyword>
<evidence type="ECO:0000313" key="15">
    <source>
        <dbReference type="Proteomes" id="UP001160130"/>
    </source>
</evidence>
<organism evidence="14 15">
    <name type="scientific">Mycolicibacterium frederiksbergense</name>
    <dbReference type="NCBI Taxonomy" id="117567"/>
    <lineage>
        <taxon>Bacteria</taxon>
        <taxon>Bacillati</taxon>
        <taxon>Actinomycetota</taxon>
        <taxon>Actinomycetes</taxon>
        <taxon>Mycobacteriales</taxon>
        <taxon>Mycobacteriaceae</taxon>
        <taxon>Mycolicibacterium</taxon>
    </lineage>
</organism>
<dbReference type="InterPro" id="IPR036269">
    <property type="entry name" value="Rho_N_sf"/>
</dbReference>
<feature type="compositionally biased region" description="Basic residues" evidence="12">
    <location>
        <begin position="196"/>
        <end position="211"/>
    </location>
</feature>
<feature type="binding site" evidence="9">
    <location>
        <begin position="352"/>
        <end position="357"/>
    </location>
    <ligand>
        <name>ATP</name>
        <dbReference type="ChEBI" id="CHEBI:30616"/>
    </ligand>
</feature>
<keyword evidence="1 9" id="KW-0806">Transcription termination</keyword>
<dbReference type="SMART" id="SM00959">
    <property type="entry name" value="Rho_N"/>
    <property type="match status" value="1"/>
</dbReference>
<feature type="binding site" evidence="9">
    <location>
        <begin position="364"/>
        <end position="369"/>
    </location>
    <ligand>
        <name>ATP</name>
        <dbReference type="ChEBI" id="CHEBI:30616"/>
    </ligand>
</feature>
<evidence type="ECO:0000256" key="8">
    <source>
        <dbReference type="ARBA" id="ARBA00023163"/>
    </source>
</evidence>
<dbReference type="PANTHER" id="PTHR46425">
    <property type="entry name" value="TRANSCRIPTION TERMINATION FACTOR RHO"/>
    <property type="match status" value="1"/>
</dbReference>
<evidence type="ECO:0000256" key="11">
    <source>
        <dbReference type="PROSITE-ProRule" id="PRU01203"/>
    </source>
</evidence>
<dbReference type="PROSITE" id="PS51856">
    <property type="entry name" value="RHO_RNA_BD"/>
    <property type="match status" value="1"/>
</dbReference>
<dbReference type="SUPFAM" id="SSF68912">
    <property type="entry name" value="Rho N-terminal domain-like"/>
    <property type="match status" value="1"/>
</dbReference>
<dbReference type="HAMAP" id="MF_01884">
    <property type="entry name" value="Rho"/>
    <property type="match status" value="1"/>
</dbReference>
<dbReference type="PANTHER" id="PTHR46425:SF1">
    <property type="entry name" value="TRANSCRIPTION TERMINATION FACTOR RHO"/>
    <property type="match status" value="1"/>
</dbReference>
<accession>A0ABT6L3B3</accession>
<dbReference type="InterPro" id="IPR004665">
    <property type="entry name" value="Term_rho"/>
</dbReference>
<feature type="compositionally biased region" description="Low complexity" evidence="12">
    <location>
        <begin position="79"/>
        <end position="90"/>
    </location>
</feature>
<dbReference type="Pfam" id="PF00006">
    <property type="entry name" value="ATP-synt_ab"/>
    <property type="match status" value="1"/>
</dbReference>
<dbReference type="Gene3D" id="2.40.50.140">
    <property type="entry name" value="Nucleic acid-binding proteins"/>
    <property type="match status" value="1"/>
</dbReference>
<feature type="binding site" evidence="9">
    <location>
        <position position="395"/>
    </location>
    <ligand>
        <name>ATP</name>
        <dbReference type="ChEBI" id="CHEBI:30616"/>
    </ligand>
</feature>
<feature type="compositionally biased region" description="Low complexity" evidence="12">
    <location>
        <begin position="40"/>
        <end position="68"/>
    </location>
</feature>
<dbReference type="InterPro" id="IPR011113">
    <property type="entry name" value="Rho_RNA-bd"/>
</dbReference>
<evidence type="ECO:0000259" key="13">
    <source>
        <dbReference type="PROSITE" id="PS51856"/>
    </source>
</evidence>
<evidence type="ECO:0000256" key="2">
    <source>
        <dbReference type="ARBA" id="ARBA00022741"/>
    </source>
</evidence>
<evidence type="ECO:0000256" key="1">
    <source>
        <dbReference type="ARBA" id="ARBA00022472"/>
    </source>
</evidence>
<keyword evidence="8 9" id="KW-0804">Transcription</keyword>
<keyword evidence="5 9" id="KW-0067">ATP-binding</keyword>
<sequence>MVLPELRALAKEIGVEGASGLRKSELIAAIRAHRGESNGATAAPQAEAPQQAPADVQPDAGAEVAEPSAPRRRERRGSSRQAGAAAPAEAVTEDTAKDAGKDAAKDAAKADSAVEAKDAEPQVKQEKRDRQDKREKREQPDTENKQDEKREDKREKQDQRQDRGQAREQGDQQDDQQNRGGNSAGTADDDGEGRQGRRGRRFRDRDRRRRGERGAEGGTDTELREDDVVQPVAGILDVLDNYAFVRTSGYLAGPNDVYVSMNMVRKNGLRRGDAVTGAVRVPRETESGNQNPRQKFNPLVRLDSVNGGPVEAAKNRPDFTKLTPLYPNQRLRLETTPERLTTRVIDLIMPIGKGQRALIVSPPKAGKTTIMQDIANAITKNNPECHLMVVLVDERPEEVTDMQRSVKGEVIASTFDRPPSDHTQAAELAIERAKRLVEQGKDVVVLLDSITRLGRAYNNASPASGRILSGGVDSTALYPPKRFLGAARNIEHGGSLTIIATAMVETGSTGDTVIFEEFKGTGNAELKLDRKIAERRVFPAVDVNPSGTRKDELLLSPDEFAIVHKLRRVLSGLDSHQAIDLLMSQLRKTKSNYEFLVQVSKTTPGSMDVD</sequence>
<evidence type="ECO:0000256" key="3">
    <source>
        <dbReference type="ARBA" id="ARBA00022801"/>
    </source>
</evidence>
<dbReference type="SUPFAM" id="SSF52540">
    <property type="entry name" value="P-loop containing nucleoside triphosphate hydrolases"/>
    <property type="match status" value="1"/>
</dbReference>
<comment type="function">
    <text evidence="9">Facilitates transcription termination by a mechanism that involves Rho binding to the nascent RNA, activation of Rho's RNA-dependent ATPase activity, and release of the mRNA from the DNA template.</text>
</comment>
<evidence type="ECO:0000256" key="7">
    <source>
        <dbReference type="ARBA" id="ARBA00023015"/>
    </source>
</evidence>
<dbReference type="InterPro" id="IPR027417">
    <property type="entry name" value="P-loop_NTPase"/>
</dbReference>
<dbReference type="SMART" id="SM00357">
    <property type="entry name" value="CSP"/>
    <property type="match status" value="1"/>
</dbReference>
<evidence type="ECO:0000256" key="6">
    <source>
        <dbReference type="ARBA" id="ARBA00022884"/>
    </source>
</evidence>
<dbReference type="Pfam" id="PF07497">
    <property type="entry name" value="Rho_RNA_bind"/>
    <property type="match status" value="1"/>
</dbReference>
<dbReference type="RefSeq" id="WP_280834044.1">
    <property type="nucleotide sequence ID" value="NZ_JARXVE010000007.1"/>
</dbReference>
<dbReference type="NCBIfam" id="TIGR00767">
    <property type="entry name" value="rho"/>
    <property type="match status" value="1"/>
</dbReference>
<keyword evidence="6 9" id="KW-0694">RNA-binding</keyword>
<comment type="subunit">
    <text evidence="9">Homohexamer. The homohexamer assembles into an open ring structure.</text>
</comment>
<keyword evidence="4 9" id="KW-0347">Helicase</keyword>
<comment type="caution">
    <text evidence="14">The sequence shown here is derived from an EMBL/GenBank/DDBJ whole genome shotgun (WGS) entry which is preliminary data.</text>
</comment>
<dbReference type="InterPro" id="IPR000194">
    <property type="entry name" value="ATPase_F1/V1/A1_a/bsu_nucl-bd"/>
</dbReference>